<comment type="function">
    <text evidence="7">Adds poly(A) tail to the 3' end of many RNAs, which usually targets these RNAs for decay. Plays a significant role in the global control of gene expression, through influencing the rate of transcript degradation, and in the general RNA quality control.</text>
</comment>
<dbReference type="PANTHER" id="PTHR43051:SF1">
    <property type="entry name" value="POLYNUCLEOTIDE ADENYLYLTRANSFERASE FAMILY PROTEIN"/>
    <property type="match status" value="1"/>
</dbReference>
<evidence type="ECO:0000259" key="12">
    <source>
        <dbReference type="Pfam" id="PF12627"/>
    </source>
</evidence>
<feature type="domain" description="tRNA nucleotidyltransferase/poly(A) polymerase RNA and SrmB- binding" evidence="12">
    <location>
        <begin position="223"/>
        <end position="284"/>
    </location>
</feature>
<dbReference type="GO" id="GO:0003723">
    <property type="term" value="F:RNA binding"/>
    <property type="evidence" value="ECO:0007669"/>
    <property type="project" value="UniProtKB-UniRule"/>
</dbReference>
<dbReference type="GO" id="GO:1990817">
    <property type="term" value="F:poly(A) RNA polymerase activity"/>
    <property type="evidence" value="ECO:0007669"/>
    <property type="project" value="UniProtKB-UniRule"/>
</dbReference>
<dbReference type="InterPro" id="IPR010206">
    <property type="entry name" value="PolA_pol_I"/>
</dbReference>
<protein>
    <recommendedName>
        <fullName evidence="7">Poly(A) polymerase I</fullName>
        <shortName evidence="7">PAP I</shortName>
        <ecNumber evidence="7">2.7.7.19</ecNumber>
    </recommendedName>
</protein>
<dbReference type="Pfam" id="PF12626">
    <property type="entry name" value="PolyA_pol_arg_C"/>
    <property type="match status" value="1"/>
</dbReference>
<dbReference type="EMBL" id="VNFH01000003">
    <property type="protein sequence ID" value="TVU72092.1"/>
    <property type="molecule type" value="Genomic_DNA"/>
</dbReference>
<feature type="domain" description="Poly A polymerase head" evidence="10">
    <location>
        <begin position="66"/>
        <end position="196"/>
    </location>
</feature>
<reference evidence="13 14" key="1">
    <citation type="submission" date="2019-07" db="EMBL/GenBank/DDBJ databases">
        <title>Diversity of Bacteria from Kongsfjorden, Arctic.</title>
        <authorList>
            <person name="Yu Y."/>
        </authorList>
    </citation>
    <scope>NUCLEOTIDE SEQUENCE [LARGE SCALE GENOMIC DNA]</scope>
    <source>
        <strain evidence="13 14">SM1923</strain>
    </source>
</reference>
<feature type="active site" evidence="7">
    <location>
        <position position="84"/>
    </location>
</feature>
<dbReference type="EC" id="2.7.7.19" evidence="7"/>
<keyword evidence="14" id="KW-1185">Reference proteome</keyword>
<dbReference type="InterPro" id="IPR043519">
    <property type="entry name" value="NT_sf"/>
</dbReference>
<dbReference type="SUPFAM" id="SSF81891">
    <property type="entry name" value="Poly A polymerase C-terminal region-like"/>
    <property type="match status" value="1"/>
</dbReference>
<organism evidence="13 14">
    <name type="scientific">Cobetia crustatorum</name>
    <dbReference type="NCBI Taxonomy" id="553385"/>
    <lineage>
        <taxon>Bacteria</taxon>
        <taxon>Pseudomonadati</taxon>
        <taxon>Pseudomonadota</taxon>
        <taxon>Gammaproteobacteria</taxon>
        <taxon>Oceanospirillales</taxon>
        <taxon>Halomonadaceae</taxon>
        <taxon>Cobetia</taxon>
    </lineage>
</organism>
<dbReference type="NCBIfam" id="TIGR01942">
    <property type="entry name" value="pcnB"/>
    <property type="match status" value="1"/>
</dbReference>
<sequence length="466" mass="53649">MLKGFTRFLQRPGDRLKTLFNATDAPAASLPSLRVIPRDEHPVSRRQLSENALKVLYRLQSGGYQAYLVGGCIRDALLGERPKDFDVATNATPEQVRELFRNARIIGRRFRIVHVRFGREVIEVTTFRGKPADSTPSQHTQQSEDGMLLRDNVWGSIEEDALRRDFTINALYYDVSDFTIHDWAHGVRDIEARMIRLIGDPETRYREDPVRMLRAVRFAGKLDFDIEEATAEPMYEQAPLLLQIPPARMFEEVLKLFMSGYALETFHLLREFGLFQMLFPETEESFAHYPWSMPLIEKALASTDDRIREDKPVTPAFLYAALLWPGVKARTDQLMESGMPDIPAAHQASQQAIARQLNHTSIPKRFSIPMREIWDMQAKLPRRRGKRAFQTREHPRFRAAYDFLLLREFAGEIEHGLGKWWTDFQEVDARTQVSMIELVADEGPAGSKPVGVKRRGKRRRNGRGQG</sequence>
<name>A0A558HSI5_9GAMM</name>
<dbReference type="HAMAP" id="MF_00957">
    <property type="entry name" value="PolyA_pol"/>
    <property type="match status" value="1"/>
</dbReference>
<feature type="active site" evidence="7">
    <location>
        <position position="165"/>
    </location>
</feature>
<dbReference type="Gene3D" id="1.10.3090.10">
    <property type="entry name" value="cca-adding enzyme, domain 2"/>
    <property type="match status" value="1"/>
</dbReference>
<evidence type="ECO:0000259" key="11">
    <source>
        <dbReference type="Pfam" id="PF12626"/>
    </source>
</evidence>
<dbReference type="Pfam" id="PF01743">
    <property type="entry name" value="PolyA_pol"/>
    <property type="match status" value="1"/>
</dbReference>
<dbReference type="GO" id="GO:0005524">
    <property type="term" value="F:ATP binding"/>
    <property type="evidence" value="ECO:0007669"/>
    <property type="project" value="UniProtKB-UniRule"/>
</dbReference>
<keyword evidence="13" id="KW-0548">Nucleotidyltransferase</keyword>
<accession>A0A558HSI5</accession>
<dbReference type="InterPro" id="IPR025866">
    <property type="entry name" value="PolyA_pol_arg_C_dom"/>
</dbReference>
<dbReference type="STRING" id="553385.GCA_000591415_02096"/>
<dbReference type="OrthoDB" id="9805698at2"/>
<evidence type="ECO:0000256" key="4">
    <source>
        <dbReference type="ARBA" id="ARBA00022840"/>
    </source>
</evidence>
<keyword evidence="6 7" id="KW-0804">Transcription</keyword>
<evidence type="ECO:0000256" key="6">
    <source>
        <dbReference type="ARBA" id="ARBA00023163"/>
    </source>
</evidence>
<proteinExistence type="inferred from homology"/>
<evidence type="ECO:0000256" key="1">
    <source>
        <dbReference type="ARBA" id="ARBA00022664"/>
    </source>
</evidence>
<evidence type="ECO:0000313" key="13">
    <source>
        <dbReference type="EMBL" id="TVU72092.1"/>
    </source>
</evidence>
<dbReference type="InterPro" id="IPR052191">
    <property type="entry name" value="tRNA_ntf/polyA_polymerase_I"/>
</dbReference>
<dbReference type="InterPro" id="IPR002646">
    <property type="entry name" value="PolA_pol_head_dom"/>
</dbReference>
<evidence type="ECO:0000259" key="10">
    <source>
        <dbReference type="Pfam" id="PF01743"/>
    </source>
</evidence>
<feature type="active site" evidence="7">
    <location>
        <position position="86"/>
    </location>
</feature>
<keyword evidence="2 7" id="KW-0808">Transferase</keyword>
<dbReference type="Gene3D" id="3.30.460.10">
    <property type="entry name" value="Beta Polymerase, domain 2"/>
    <property type="match status" value="1"/>
</dbReference>
<feature type="region of interest" description="Disordered" evidence="9">
    <location>
        <begin position="443"/>
        <end position="466"/>
    </location>
</feature>
<comment type="catalytic activity">
    <reaction evidence="7">
        <text>RNA(n) + ATP = RNA(n)-3'-adenine ribonucleotide + diphosphate</text>
        <dbReference type="Rhea" id="RHEA:11332"/>
        <dbReference type="Rhea" id="RHEA-COMP:14527"/>
        <dbReference type="Rhea" id="RHEA-COMP:17347"/>
        <dbReference type="ChEBI" id="CHEBI:30616"/>
        <dbReference type="ChEBI" id="CHEBI:33019"/>
        <dbReference type="ChEBI" id="CHEBI:140395"/>
        <dbReference type="ChEBI" id="CHEBI:173115"/>
        <dbReference type="EC" id="2.7.7.19"/>
    </reaction>
</comment>
<keyword evidence="4 7" id="KW-0067">ATP-binding</keyword>
<dbReference type="FunFam" id="3.30.460.10:FF:000035">
    <property type="entry name" value="Poly(A) polymerase I"/>
    <property type="match status" value="1"/>
</dbReference>
<evidence type="ECO:0000313" key="14">
    <source>
        <dbReference type="Proteomes" id="UP000319941"/>
    </source>
</evidence>
<comment type="similarity">
    <text evidence="7 8">Belongs to the tRNA nucleotidyltransferase/poly(A) polymerase family.</text>
</comment>
<dbReference type="Pfam" id="PF12627">
    <property type="entry name" value="PolyA_pol_RNAbd"/>
    <property type="match status" value="1"/>
</dbReference>
<evidence type="ECO:0000256" key="8">
    <source>
        <dbReference type="RuleBase" id="RU003953"/>
    </source>
</evidence>
<evidence type="ECO:0000256" key="7">
    <source>
        <dbReference type="HAMAP-Rule" id="MF_00957"/>
    </source>
</evidence>
<keyword evidence="1 7" id="KW-0507">mRNA processing</keyword>
<feature type="domain" description="Polymerase A arginine-rich C-terminal" evidence="11">
    <location>
        <begin position="337"/>
        <end position="460"/>
    </location>
</feature>
<feature type="compositionally biased region" description="Basic residues" evidence="9">
    <location>
        <begin position="451"/>
        <end position="466"/>
    </location>
</feature>
<dbReference type="PANTHER" id="PTHR43051">
    <property type="entry name" value="POLYNUCLEOTIDE ADENYLYLTRANSFERASE FAMILY PROTEIN"/>
    <property type="match status" value="1"/>
</dbReference>
<evidence type="ECO:0000256" key="5">
    <source>
        <dbReference type="ARBA" id="ARBA00022884"/>
    </source>
</evidence>
<comment type="caution">
    <text evidence="13">The sequence shown here is derived from an EMBL/GenBank/DDBJ whole genome shotgun (WGS) entry which is preliminary data.</text>
</comment>
<dbReference type="AlphaFoldDB" id="A0A558HSI5"/>
<evidence type="ECO:0000256" key="9">
    <source>
        <dbReference type="SAM" id="MobiDB-lite"/>
    </source>
</evidence>
<keyword evidence="3 7" id="KW-0547">Nucleotide-binding</keyword>
<keyword evidence="5 7" id="KW-0694">RNA-binding</keyword>
<evidence type="ECO:0000256" key="2">
    <source>
        <dbReference type="ARBA" id="ARBA00022679"/>
    </source>
</evidence>
<dbReference type="SUPFAM" id="SSF81301">
    <property type="entry name" value="Nucleotidyltransferase"/>
    <property type="match status" value="1"/>
</dbReference>
<dbReference type="GO" id="GO:0006397">
    <property type="term" value="P:mRNA processing"/>
    <property type="evidence" value="ECO:0007669"/>
    <property type="project" value="UniProtKB-KW"/>
</dbReference>
<dbReference type="RefSeq" id="WP_024952161.1">
    <property type="nucleotide sequence ID" value="NZ_CAWOWR010000087.1"/>
</dbReference>
<evidence type="ECO:0000256" key="3">
    <source>
        <dbReference type="ARBA" id="ARBA00022741"/>
    </source>
</evidence>
<dbReference type="CDD" id="cd05398">
    <property type="entry name" value="NT_ClassII-CCAase"/>
    <property type="match status" value="1"/>
</dbReference>
<gene>
    <name evidence="7 13" type="primary">pcnB</name>
    <name evidence="13" type="ORF">FQP86_06160</name>
</gene>
<dbReference type="Proteomes" id="UP000319941">
    <property type="component" value="Unassembled WGS sequence"/>
</dbReference>
<dbReference type="InterPro" id="IPR032828">
    <property type="entry name" value="PolyA_RNA-bd"/>
</dbReference>
<dbReference type="GO" id="GO:0043633">
    <property type="term" value="P:polyadenylation-dependent RNA catabolic process"/>
    <property type="evidence" value="ECO:0007669"/>
    <property type="project" value="InterPro"/>
</dbReference>